<dbReference type="EMBL" id="HBIJ01004330">
    <property type="protein sequence ID" value="CAE0362327.1"/>
    <property type="molecule type" value="Transcribed_RNA"/>
</dbReference>
<name>A0A7S3NI50_9STRA</name>
<dbReference type="AlphaFoldDB" id="A0A7S3NI50"/>
<sequence>MMLLLVTSFSLAFGLSVEGGSIMKTTSPVTPVVPNLIANEIDENAMLAASSFPIPPEKLIALCKKVVGEYGIGTKDGGACLSDSFEFCAAVVGPIGKTEYLKALENFDLESAFPDLNPRYYGWRVDCLQPNRVYFMTRTVATHTASLMGKKPTGKFLELPPQLFHMDFDAQGKVQEVGFYVVDRRQGNTGGLGGAFGFLYGVGQPLPIPECRPYKPSFQFRFFSWLANLANKFKKKST</sequence>
<keyword evidence="1" id="KW-0732">Signal</keyword>
<protein>
    <submittedName>
        <fullName evidence="2">Uncharacterized protein</fullName>
    </submittedName>
</protein>
<accession>A0A7S3NI50</accession>
<evidence type="ECO:0000313" key="2">
    <source>
        <dbReference type="EMBL" id="CAE0362327.1"/>
    </source>
</evidence>
<proteinExistence type="predicted"/>
<reference evidence="2" key="1">
    <citation type="submission" date="2021-01" db="EMBL/GenBank/DDBJ databases">
        <authorList>
            <person name="Corre E."/>
            <person name="Pelletier E."/>
            <person name="Niang G."/>
            <person name="Scheremetjew M."/>
            <person name="Finn R."/>
            <person name="Kale V."/>
            <person name="Holt S."/>
            <person name="Cochrane G."/>
            <person name="Meng A."/>
            <person name="Brown T."/>
            <person name="Cohen L."/>
        </authorList>
    </citation>
    <scope>NUCLEOTIDE SEQUENCE</scope>
    <source>
        <strain evidence="2">CCMP1510</strain>
    </source>
</reference>
<dbReference type="SUPFAM" id="SSF54427">
    <property type="entry name" value="NTF2-like"/>
    <property type="match status" value="1"/>
</dbReference>
<gene>
    <name evidence="2" type="ORF">ALAG00032_LOCUS3068</name>
</gene>
<evidence type="ECO:0000256" key="1">
    <source>
        <dbReference type="SAM" id="SignalP"/>
    </source>
</evidence>
<organism evidence="2">
    <name type="scientific">Aureoumbra lagunensis</name>
    <dbReference type="NCBI Taxonomy" id="44058"/>
    <lineage>
        <taxon>Eukaryota</taxon>
        <taxon>Sar</taxon>
        <taxon>Stramenopiles</taxon>
        <taxon>Ochrophyta</taxon>
        <taxon>Pelagophyceae</taxon>
        <taxon>Pelagomonadales</taxon>
        <taxon>Aureoumbra</taxon>
    </lineage>
</organism>
<feature type="signal peptide" evidence="1">
    <location>
        <begin position="1"/>
        <end position="19"/>
    </location>
</feature>
<dbReference type="InterPro" id="IPR032710">
    <property type="entry name" value="NTF2-like_dom_sf"/>
</dbReference>
<feature type="chain" id="PRO_5031035632" evidence="1">
    <location>
        <begin position="20"/>
        <end position="238"/>
    </location>
</feature>